<dbReference type="InterPro" id="IPR011611">
    <property type="entry name" value="PfkB_dom"/>
</dbReference>
<name>A0A2S0VTC1_9ALTE</name>
<dbReference type="RefSeq" id="WP_108603513.1">
    <property type="nucleotide sequence ID" value="NZ_CP026604.1"/>
</dbReference>
<dbReference type="GO" id="GO:0042840">
    <property type="term" value="P:D-glucuronate catabolic process"/>
    <property type="evidence" value="ECO:0007669"/>
    <property type="project" value="TreeGrafter"/>
</dbReference>
<evidence type="ECO:0000259" key="4">
    <source>
        <dbReference type="Pfam" id="PF00294"/>
    </source>
</evidence>
<dbReference type="InterPro" id="IPR029056">
    <property type="entry name" value="Ribokinase-like"/>
</dbReference>
<proteinExistence type="inferred from homology"/>
<evidence type="ECO:0000256" key="1">
    <source>
        <dbReference type="ARBA" id="ARBA00010688"/>
    </source>
</evidence>
<dbReference type="AlphaFoldDB" id="A0A2S0VTC1"/>
<evidence type="ECO:0000256" key="3">
    <source>
        <dbReference type="ARBA" id="ARBA00022777"/>
    </source>
</evidence>
<keyword evidence="3 5" id="KW-0418">Kinase</keyword>
<reference evidence="5 6" key="1">
    <citation type="submission" date="2018-01" db="EMBL/GenBank/DDBJ databases">
        <title>Genome sequence of a Cantenovulum-like bacteria.</title>
        <authorList>
            <person name="Tan W.R."/>
            <person name="Lau N.-S."/>
            <person name="Go F."/>
            <person name="Amirul A.-A.A."/>
        </authorList>
    </citation>
    <scope>NUCLEOTIDE SEQUENCE [LARGE SCALE GENOMIC DNA]</scope>
    <source>
        <strain evidence="5 6">CCB-QB4</strain>
    </source>
</reference>
<organism evidence="5 6">
    <name type="scientific">Saccharobesus litoralis</name>
    <dbReference type="NCBI Taxonomy" id="2172099"/>
    <lineage>
        <taxon>Bacteria</taxon>
        <taxon>Pseudomonadati</taxon>
        <taxon>Pseudomonadota</taxon>
        <taxon>Gammaproteobacteria</taxon>
        <taxon>Alteromonadales</taxon>
        <taxon>Alteromonadaceae</taxon>
        <taxon>Saccharobesus</taxon>
    </lineage>
</organism>
<evidence type="ECO:0000313" key="6">
    <source>
        <dbReference type="Proteomes" id="UP000244441"/>
    </source>
</evidence>
<feature type="domain" description="Carbohydrate kinase PfkB" evidence="4">
    <location>
        <begin position="1"/>
        <end position="299"/>
    </location>
</feature>
<keyword evidence="2" id="KW-0808">Transferase</keyword>
<dbReference type="SUPFAM" id="SSF53613">
    <property type="entry name" value="Ribokinase-like"/>
    <property type="match status" value="1"/>
</dbReference>
<dbReference type="Gene3D" id="3.40.1190.20">
    <property type="match status" value="1"/>
</dbReference>
<dbReference type="GO" id="GO:0019698">
    <property type="term" value="P:D-galacturonate catabolic process"/>
    <property type="evidence" value="ECO:0007669"/>
    <property type="project" value="TreeGrafter"/>
</dbReference>
<dbReference type="PANTHER" id="PTHR43085">
    <property type="entry name" value="HEXOKINASE FAMILY MEMBER"/>
    <property type="match status" value="1"/>
</dbReference>
<dbReference type="Pfam" id="PF00294">
    <property type="entry name" value="PfkB"/>
    <property type="match status" value="1"/>
</dbReference>
<accession>A0A2S0VTC1</accession>
<dbReference type="OrthoDB" id="9776822at2"/>
<dbReference type="GO" id="GO:0005829">
    <property type="term" value="C:cytosol"/>
    <property type="evidence" value="ECO:0007669"/>
    <property type="project" value="TreeGrafter"/>
</dbReference>
<dbReference type="CDD" id="cd01166">
    <property type="entry name" value="KdgK"/>
    <property type="match status" value="1"/>
</dbReference>
<protein>
    <submittedName>
        <fullName evidence="5">Sugar kinase</fullName>
    </submittedName>
</protein>
<dbReference type="EMBL" id="CP026604">
    <property type="protein sequence ID" value="AWB67466.1"/>
    <property type="molecule type" value="Genomic_DNA"/>
</dbReference>
<dbReference type="PANTHER" id="PTHR43085:SF15">
    <property type="entry name" value="2-DEHYDRO-3-DEOXYGLUCONOKINASE"/>
    <property type="match status" value="1"/>
</dbReference>
<evidence type="ECO:0000256" key="2">
    <source>
        <dbReference type="ARBA" id="ARBA00022679"/>
    </source>
</evidence>
<gene>
    <name evidence="5" type="ORF">C2869_13915</name>
</gene>
<dbReference type="GO" id="GO:0006974">
    <property type="term" value="P:DNA damage response"/>
    <property type="evidence" value="ECO:0007669"/>
    <property type="project" value="TreeGrafter"/>
</dbReference>
<comment type="similarity">
    <text evidence="1">Belongs to the carbohydrate kinase PfkB family.</text>
</comment>
<dbReference type="Proteomes" id="UP000244441">
    <property type="component" value="Chromosome"/>
</dbReference>
<dbReference type="InterPro" id="IPR050306">
    <property type="entry name" value="PfkB_Carbo_kinase"/>
</dbReference>
<dbReference type="KEGG" id="cate:C2869_13915"/>
<evidence type="ECO:0000313" key="5">
    <source>
        <dbReference type="EMBL" id="AWB67466.1"/>
    </source>
</evidence>
<sequence length="309" mass="34135">MTSILIIGECMLELKAQDEHSLSKSFAGDTYNSAVYAKRWFADAKVSYFSAVGTDEFSQQMVQRWQQENIDTEWVLESQTAQVGIYSIHTDEAGERSFAYWRKGSAATQMMQLLGDKRQGLIDAGFDCLYFSGLSLAILSDEDKQALIDLVADIRAKGCKVAFDPNYRARMWRDKEHAIEWLEKAYAVSDILFPGLEDHEDMLGQSTKDAVVDYVSQYKVSESVVKCGKDGVYVVENGADEVHLPFTPAPVQVDATAAGDSFAGTYLASRLSGNSTEQAVKDAANVAGFVVQHRGAIVDIDVFRQAFPA</sequence>
<dbReference type="GO" id="GO:0008673">
    <property type="term" value="F:2-dehydro-3-deoxygluconokinase activity"/>
    <property type="evidence" value="ECO:0007669"/>
    <property type="project" value="TreeGrafter"/>
</dbReference>
<keyword evidence="6" id="KW-1185">Reference proteome</keyword>